<proteinExistence type="predicted"/>
<dbReference type="AlphaFoldDB" id="A0A3A4KVF1"/>
<dbReference type="RefSeq" id="WP_120037532.1">
    <property type="nucleotide sequence ID" value="NZ_QZFU01000010.1"/>
</dbReference>
<dbReference type="PRINTS" id="PR00032">
    <property type="entry name" value="HTHARAC"/>
</dbReference>
<evidence type="ECO:0000256" key="3">
    <source>
        <dbReference type="ARBA" id="ARBA00023163"/>
    </source>
</evidence>
<organism evidence="5 6">
    <name type="scientific">Nocardia panacis</name>
    <dbReference type="NCBI Taxonomy" id="2340916"/>
    <lineage>
        <taxon>Bacteria</taxon>
        <taxon>Bacillati</taxon>
        <taxon>Actinomycetota</taxon>
        <taxon>Actinomycetes</taxon>
        <taxon>Mycobacteriales</taxon>
        <taxon>Nocardiaceae</taxon>
        <taxon>Nocardia</taxon>
    </lineage>
</organism>
<keyword evidence="2" id="KW-0238">DNA-binding</keyword>
<dbReference type="OrthoDB" id="9799345at2"/>
<evidence type="ECO:0000313" key="5">
    <source>
        <dbReference type="EMBL" id="RJO79220.1"/>
    </source>
</evidence>
<comment type="caution">
    <text evidence="5">The sequence shown here is derived from an EMBL/GenBank/DDBJ whole genome shotgun (WGS) entry which is preliminary data.</text>
</comment>
<accession>A0A3A4KVF1</accession>
<evidence type="ECO:0000256" key="1">
    <source>
        <dbReference type="ARBA" id="ARBA00023015"/>
    </source>
</evidence>
<dbReference type="SMART" id="SM00342">
    <property type="entry name" value="HTH_ARAC"/>
    <property type="match status" value="1"/>
</dbReference>
<dbReference type="InterPro" id="IPR050204">
    <property type="entry name" value="AraC_XylS_family_regulators"/>
</dbReference>
<dbReference type="PROSITE" id="PS01124">
    <property type="entry name" value="HTH_ARAC_FAMILY_2"/>
    <property type="match status" value="1"/>
</dbReference>
<dbReference type="GO" id="GO:0043565">
    <property type="term" value="F:sequence-specific DNA binding"/>
    <property type="evidence" value="ECO:0007669"/>
    <property type="project" value="InterPro"/>
</dbReference>
<dbReference type="Proteomes" id="UP000266677">
    <property type="component" value="Unassembled WGS sequence"/>
</dbReference>
<keyword evidence="6" id="KW-1185">Reference proteome</keyword>
<dbReference type="Pfam" id="PF12833">
    <property type="entry name" value="HTH_18"/>
    <property type="match status" value="1"/>
</dbReference>
<dbReference type="PANTHER" id="PTHR46796">
    <property type="entry name" value="HTH-TYPE TRANSCRIPTIONAL ACTIVATOR RHAS-RELATED"/>
    <property type="match status" value="1"/>
</dbReference>
<evidence type="ECO:0000313" key="6">
    <source>
        <dbReference type="Proteomes" id="UP000266677"/>
    </source>
</evidence>
<dbReference type="EMBL" id="QZFU01000010">
    <property type="protein sequence ID" value="RJO79220.1"/>
    <property type="molecule type" value="Genomic_DNA"/>
</dbReference>
<evidence type="ECO:0000256" key="2">
    <source>
        <dbReference type="ARBA" id="ARBA00023125"/>
    </source>
</evidence>
<dbReference type="PANTHER" id="PTHR46796:SF6">
    <property type="entry name" value="ARAC SUBFAMILY"/>
    <property type="match status" value="1"/>
</dbReference>
<dbReference type="InterPro" id="IPR035418">
    <property type="entry name" value="AraC-bd_2"/>
</dbReference>
<protein>
    <submittedName>
        <fullName evidence="5">Helix-turn-helix domain-containing protein</fullName>
    </submittedName>
</protein>
<keyword evidence="1" id="KW-0805">Transcription regulation</keyword>
<dbReference type="SUPFAM" id="SSF46689">
    <property type="entry name" value="Homeodomain-like"/>
    <property type="match status" value="1"/>
</dbReference>
<feature type="domain" description="HTH araC/xylS-type" evidence="4">
    <location>
        <begin position="217"/>
        <end position="318"/>
    </location>
</feature>
<dbReference type="InterPro" id="IPR009057">
    <property type="entry name" value="Homeodomain-like_sf"/>
</dbReference>
<gene>
    <name evidence="5" type="ORF">D5S18_02460</name>
</gene>
<reference evidence="5 6" key="1">
    <citation type="submission" date="2018-09" db="EMBL/GenBank/DDBJ databases">
        <title>YIM PH21274 draft genome.</title>
        <authorList>
            <person name="Miao C."/>
        </authorList>
    </citation>
    <scope>NUCLEOTIDE SEQUENCE [LARGE SCALE GENOMIC DNA]</scope>
    <source>
        <strain evidence="5 6">YIM PH 21724</strain>
    </source>
</reference>
<keyword evidence="3" id="KW-0804">Transcription</keyword>
<sequence length="329" mass="37274">MSTATRPQPTDTDRFEDFRERVSNTFVPLQVERIVLPFGSRPDRPFTGGLRSIELGTMQVTEVSATAHLVRRTPRLIARSDPEYYKLGVQLGGRCLLTQAGRETCLTEGDFTIYDTSRPYSMAFDGPYRQLVVMFPRRLLCLPEDRVRAVTARRVAGDTGFGAMLSLLLRGLADRLPEFDRPADTRLADNIIDLVTTVYADQLGEHGRTAERRPIMATVLAHIERHLDDADLTPARIAASHYISTRYLHKLFHEESTTVAGWIRERRLEHCRRDLRDPLRRDRSIGAIAARWGFADPAHFSRVFRAAYGRSPHEYRSAENIGAATQLPA</sequence>
<dbReference type="InterPro" id="IPR020449">
    <property type="entry name" value="Tscrpt_reg_AraC-type_HTH"/>
</dbReference>
<name>A0A3A4KVF1_9NOCA</name>
<dbReference type="GO" id="GO:0003700">
    <property type="term" value="F:DNA-binding transcription factor activity"/>
    <property type="evidence" value="ECO:0007669"/>
    <property type="project" value="InterPro"/>
</dbReference>
<dbReference type="InterPro" id="IPR018060">
    <property type="entry name" value="HTH_AraC"/>
</dbReference>
<evidence type="ECO:0000259" key="4">
    <source>
        <dbReference type="PROSITE" id="PS01124"/>
    </source>
</evidence>
<dbReference type="Gene3D" id="1.10.10.60">
    <property type="entry name" value="Homeodomain-like"/>
    <property type="match status" value="1"/>
</dbReference>
<dbReference type="Pfam" id="PF14525">
    <property type="entry name" value="AraC_binding_2"/>
    <property type="match status" value="1"/>
</dbReference>